<dbReference type="AlphaFoldDB" id="E9HBS7"/>
<dbReference type="GO" id="GO:0006886">
    <property type="term" value="P:intracellular protein transport"/>
    <property type="evidence" value="ECO:0007669"/>
    <property type="project" value="InterPro"/>
</dbReference>
<dbReference type="HOGENOM" id="CLU_1181265_0_0_1"/>
<dbReference type="GO" id="GO:0030117">
    <property type="term" value="C:membrane coat"/>
    <property type="evidence" value="ECO:0007669"/>
    <property type="project" value="InterPro"/>
</dbReference>
<organism evidence="2 3">
    <name type="scientific">Daphnia pulex</name>
    <name type="common">Water flea</name>
    <dbReference type="NCBI Taxonomy" id="6669"/>
    <lineage>
        <taxon>Eukaryota</taxon>
        <taxon>Metazoa</taxon>
        <taxon>Ecdysozoa</taxon>
        <taxon>Arthropoda</taxon>
        <taxon>Crustacea</taxon>
        <taxon>Branchiopoda</taxon>
        <taxon>Diplostraca</taxon>
        <taxon>Cladocera</taxon>
        <taxon>Anomopoda</taxon>
        <taxon>Daphniidae</taxon>
        <taxon>Daphnia</taxon>
    </lineage>
</organism>
<name>E9HBS7_DAPPU</name>
<sequence>MGGRYLPWPLQQCFLRLVPSLTRADPFQLGGQEYPCVGPHEKDVPQHFPSLTRPFLGYGCLSDFGSICSQYINILAQFRNDDLQTGAIKACERTLRRLDLTTSKDTGLLQLRGNARTLIHSILHNLAEQSALIIIKKEKNEVKKTKCRHIVWSVDTSHVTLLGKHVLTTANRQLEVLCTIQENPRLKTAPREVPGVLIYTTSHHIKYSLINGDHGIIRILDLPVYLLLSSFRHAL</sequence>
<dbReference type="Proteomes" id="UP000000305">
    <property type="component" value="Unassembled WGS sequence"/>
</dbReference>
<reference evidence="2 3" key="1">
    <citation type="journal article" date="2011" name="Science">
        <title>The ecoresponsive genome of Daphnia pulex.</title>
        <authorList>
            <person name="Colbourne J.K."/>
            <person name="Pfrender M.E."/>
            <person name="Gilbert D."/>
            <person name="Thomas W.K."/>
            <person name="Tucker A."/>
            <person name="Oakley T.H."/>
            <person name="Tokishita S."/>
            <person name="Aerts A."/>
            <person name="Arnold G.J."/>
            <person name="Basu M.K."/>
            <person name="Bauer D.J."/>
            <person name="Caceres C.E."/>
            <person name="Carmel L."/>
            <person name="Casola C."/>
            <person name="Choi J.H."/>
            <person name="Detter J.C."/>
            <person name="Dong Q."/>
            <person name="Dusheyko S."/>
            <person name="Eads B.D."/>
            <person name="Frohlich T."/>
            <person name="Geiler-Samerotte K.A."/>
            <person name="Gerlach D."/>
            <person name="Hatcher P."/>
            <person name="Jogdeo S."/>
            <person name="Krijgsveld J."/>
            <person name="Kriventseva E.V."/>
            <person name="Kultz D."/>
            <person name="Laforsch C."/>
            <person name="Lindquist E."/>
            <person name="Lopez J."/>
            <person name="Manak J.R."/>
            <person name="Muller J."/>
            <person name="Pangilinan J."/>
            <person name="Patwardhan R.P."/>
            <person name="Pitluck S."/>
            <person name="Pritham E.J."/>
            <person name="Rechtsteiner A."/>
            <person name="Rho M."/>
            <person name="Rogozin I.B."/>
            <person name="Sakarya O."/>
            <person name="Salamov A."/>
            <person name="Schaack S."/>
            <person name="Shapiro H."/>
            <person name="Shiga Y."/>
            <person name="Skalitzky C."/>
            <person name="Smith Z."/>
            <person name="Souvorov A."/>
            <person name="Sung W."/>
            <person name="Tang Z."/>
            <person name="Tsuchiya D."/>
            <person name="Tu H."/>
            <person name="Vos H."/>
            <person name="Wang M."/>
            <person name="Wolf Y.I."/>
            <person name="Yamagata H."/>
            <person name="Yamada T."/>
            <person name="Ye Y."/>
            <person name="Shaw J.R."/>
            <person name="Andrews J."/>
            <person name="Crease T.J."/>
            <person name="Tang H."/>
            <person name="Lucas S.M."/>
            <person name="Robertson H.M."/>
            <person name="Bork P."/>
            <person name="Koonin E.V."/>
            <person name="Zdobnov E.M."/>
            <person name="Grigoriev I.V."/>
            <person name="Lynch M."/>
            <person name="Boore J.L."/>
        </authorList>
    </citation>
    <scope>NUCLEOTIDE SEQUENCE [LARGE SCALE GENOMIC DNA]</scope>
</reference>
<dbReference type="InParanoid" id="E9HBS7"/>
<evidence type="ECO:0000259" key="1">
    <source>
        <dbReference type="Pfam" id="PF04053"/>
    </source>
</evidence>
<dbReference type="GO" id="GO:0005198">
    <property type="term" value="F:structural molecule activity"/>
    <property type="evidence" value="ECO:0007669"/>
    <property type="project" value="InterPro"/>
</dbReference>
<protein>
    <recommendedName>
        <fullName evidence="1">COPA/B second beta-propeller domain-containing protein</fullName>
    </recommendedName>
</protein>
<feature type="domain" description="COPA/B second beta-propeller" evidence="1">
    <location>
        <begin position="141"/>
        <end position="227"/>
    </location>
</feature>
<dbReference type="eggNOG" id="KOG0292">
    <property type="taxonomic scope" value="Eukaryota"/>
</dbReference>
<evidence type="ECO:0000313" key="2">
    <source>
        <dbReference type="EMBL" id="EFX70770.1"/>
    </source>
</evidence>
<dbReference type="EMBL" id="GL732617">
    <property type="protein sequence ID" value="EFX70770.1"/>
    <property type="molecule type" value="Genomic_DNA"/>
</dbReference>
<dbReference type="GO" id="GO:0016192">
    <property type="term" value="P:vesicle-mediated transport"/>
    <property type="evidence" value="ECO:0007669"/>
    <property type="project" value="InterPro"/>
</dbReference>
<dbReference type="InterPro" id="IPR006692">
    <property type="entry name" value="Beta-prop_COPA/B_2nd"/>
</dbReference>
<proteinExistence type="predicted"/>
<gene>
    <name evidence="2" type="ORF">DAPPUDRAFT_256620</name>
</gene>
<dbReference type="STRING" id="6669.E9HBS7"/>
<dbReference type="Pfam" id="PF04053">
    <property type="entry name" value="B-prop_COPA_B_2nd"/>
    <property type="match status" value="1"/>
</dbReference>
<dbReference type="OrthoDB" id="10261470at2759"/>
<evidence type="ECO:0000313" key="3">
    <source>
        <dbReference type="Proteomes" id="UP000000305"/>
    </source>
</evidence>
<keyword evidence="3" id="KW-1185">Reference proteome</keyword>
<accession>E9HBS7</accession>
<dbReference type="KEGG" id="dpx:DAPPUDRAFT_256620"/>